<feature type="coiled-coil region" evidence="1">
    <location>
        <begin position="54"/>
        <end position="85"/>
    </location>
</feature>
<keyword evidence="1" id="KW-0175">Coiled coil</keyword>
<dbReference type="InterPro" id="IPR029024">
    <property type="entry name" value="TerB-like"/>
</dbReference>
<evidence type="ECO:0000313" key="3">
    <source>
        <dbReference type="EMBL" id="RDE22620.1"/>
    </source>
</evidence>
<dbReference type="CDD" id="cd07313">
    <property type="entry name" value="terB_like_2"/>
    <property type="match status" value="1"/>
</dbReference>
<evidence type="ECO:0000259" key="2">
    <source>
        <dbReference type="Pfam" id="PF05099"/>
    </source>
</evidence>
<evidence type="ECO:0000256" key="1">
    <source>
        <dbReference type="SAM" id="Coils"/>
    </source>
</evidence>
<reference evidence="3 4" key="1">
    <citation type="submission" date="2018-07" db="EMBL/GenBank/DDBJ databases">
        <title>Motiliproteus coralliicola sp. nov., a bacterium isolated from Coral.</title>
        <authorList>
            <person name="Wang G."/>
        </authorList>
    </citation>
    <scope>NUCLEOTIDE SEQUENCE [LARGE SCALE GENOMIC DNA]</scope>
    <source>
        <strain evidence="3 4">C34</strain>
    </source>
</reference>
<dbReference type="InterPro" id="IPR007791">
    <property type="entry name" value="DjlA_N"/>
</dbReference>
<dbReference type="SUPFAM" id="SSF158682">
    <property type="entry name" value="TerB-like"/>
    <property type="match status" value="1"/>
</dbReference>
<gene>
    <name evidence="3" type="ORF">DV711_08515</name>
</gene>
<dbReference type="Proteomes" id="UP000253769">
    <property type="component" value="Unassembled WGS sequence"/>
</dbReference>
<organism evidence="3 4">
    <name type="scientific">Motiliproteus coralliicola</name>
    <dbReference type="NCBI Taxonomy" id="2283196"/>
    <lineage>
        <taxon>Bacteria</taxon>
        <taxon>Pseudomonadati</taxon>
        <taxon>Pseudomonadota</taxon>
        <taxon>Gammaproteobacteria</taxon>
        <taxon>Oceanospirillales</taxon>
        <taxon>Oceanospirillaceae</taxon>
        <taxon>Motiliproteus</taxon>
    </lineage>
</organism>
<keyword evidence="4" id="KW-1185">Reference proteome</keyword>
<dbReference type="AlphaFoldDB" id="A0A369WKN1"/>
<evidence type="ECO:0000313" key="4">
    <source>
        <dbReference type="Proteomes" id="UP000253769"/>
    </source>
</evidence>
<dbReference type="Pfam" id="PF05099">
    <property type="entry name" value="TerB"/>
    <property type="match status" value="1"/>
</dbReference>
<sequence length="153" mass="17556">MIEQISKFFSNCFEVSDEAPVDDERSLRLATAALLIEVSRADFSVDDTERQAVIELLDSQFELTKQELEKLIELAEQEADQATSLYQFTRLINDAFSAEQKRQLVLNLWKVALADGYIDKHEDHLIRKVADLIHVSHKDFIRAKLTLTENSDS</sequence>
<accession>A0A369WKN1</accession>
<name>A0A369WKN1_9GAMM</name>
<protein>
    <submittedName>
        <fullName evidence="3">TerB family tellurite resistance protein</fullName>
    </submittedName>
</protein>
<dbReference type="Gene3D" id="1.10.3680.10">
    <property type="entry name" value="TerB-like"/>
    <property type="match status" value="1"/>
</dbReference>
<proteinExistence type="predicted"/>
<dbReference type="RefSeq" id="WP_114695253.1">
    <property type="nucleotide sequence ID" value="NZ_QQOH01000002.1"/>
</dbReference>
<feature type="domain" description="Co-chaperone DjlA N-terminal" evidence="2">
    <location>
        <begin position="28"/>
        <end position="144"/>
    </location>
</feature>
<dbReference type="OrthoDB" id="5294347at2"/>
<dbReference type="EMBL" id="QQOH01000002">
    <property type="protein sequence ID" value="RDE22620.1"/>
    <property type="molecule type" value="Genomic_DNA"/>
</dbReference>
<comment type="caution">
    <text evidence="3">The sequence shown here is derived from an EMBL/GenBank/DDBJ whole genome shotgun (WGS) entry which is preliminary data.</text>
</comment>